<dbReference type="NCBIfam" id="TIGR00756">
    <property type="entry name" value="PPR"/>
    <property type="match status" value="2"/>
</dbReference>
<reference evidence="4" key="1">
    <citation type="submission" date="2025-08" db="UniProtKB">
        <authorList>
            <consortium name="RefSeq"/>
        </authorList>
    </citation>
    <scope>IDENTIFICATION</scope>
</reference>
<dbReference type="AlphaFoldDB" id="A0A1U7ZGY9"/>
<dbReference type="GO" id="GO:0003723">
    <property type="term" value="F:RNA binding"/>
    <property type="evidence" value="ECO:0007669"/>
    <property type="project" value="InterPro"/>
</dbReference>
<dbReference type="Gene3D" id="1.25.40.10">
    <property type="entry name" value="Tetratricopeptide repeat domain"/>
    <property type="match status" value="4"/>
</dbReference>
<dbReference type="eggNOG" id="KOG4197">
    <property type="taxonomic scope" value="Eukaryota"/>
</dbReference>
<proteinExistence type="predicted"/>
<accession>A0A1U7ZGY9</accession>
<dbReference type="InParanoid" id="A0A1U7ZGY9"/>
<dbReference type="InterPro" id="IPR002885">
    <property type="entry name" value="PPR_rpt"/>
</dbReference>
<dbReference type="FunCoup" id="A0A1U7ZGY9">
    <property type="interactions" value="451"/>
</dbReference>
<dbReference type="FunFam" id="1.25.40.10:FF:001236">
    <property type="entry name" value="Pentatricopeptide repeat-containing protein At3g28660"/>
    <property type="match status" value="1"/>
</dbReference>
<keyword evidence="1" id="KW-0677">Repeat</keyword>
<dbReference type="PANTHER" id="PTHR47926">
    <property type="entry name" value="PENTATRICOPEPTIDE REPEAT-CONTAINING PROTEIN"/>
    <property type="match status" value="1"/>
</dbReference>
<evidence type="ECO:0000256" key="1">
    <source>
        <dbReference type="ARBA" id="ARBA00022737"/>
    </source>
</evidence>
<feature type="repeat" description="PPR" evidence="2">
    <location>
        <begin position="356"/>
        <end position="390"/>
    </location>
</feature>
<dbReference type="InterPro" id="IPR046848">
    <property type="entry name" value="E_motif"/>
</dbReference>
<dbReference type="OrthoDB" id="426361at2759"/>
<dbReference type="RefSeq" id="XP_010252253.1">
    <property type="nucleotide sequence ID" value="XM_010253951.2"/>
</dbReference>
<dbReference type="InterPro" id="IPR046960">
    <property type="entry name" value="PPR_At4g14850-like_plant"/>
</dbReference>
<dbReference type="Proteomes" id="UP000189703">
    <property type="component" value="Unplaced"/>
</dbReference>
<dbReference type="GO" id="GO:0009451">
    <property type="term" value="P:RNA modification"/>
    <property type="evidence" value="ECO:0007669"/>
    <property type="project" value="InterPro"/>
</dbReference>
<feature type="repeat" description="PPR" evidence="2">
    <location>
        <begin position="284"/>
        <end position="318"/>
    </location>
</feature>
<evidence type="ECO:0000313" key="3">
    <source>
        <dbReference type="Proteomes" id="UP000189703"/>
    </source>
</evidence>
<keyword evidence="3" id="KW-1185">Reference proteome</keyword>
<protein>
    <submittedName>
        <fullName evidence="4">Pentatricopeptide repeat-containing protein At3g28640 isoform X1</fullName>
    </submittedName>
</protein>
<dbReference type="KEGG" id="nnu:104593887"/>
<name>A0A1U7ZGY9_NELNU</name>
<organism evidence="3 4">
    <name type="scientific">Nelumbo nucifera</name>
    <name type="common">Sacred lotus</name>
    <dbReference type="NCBI Taxonomy" id="4432"/>
    <lineage>
        <taxon>Eukaryota</taxon>
        <taxon>Viridiplantae</taxon>
        <taxon>Streptophyta</taxon>
        <taxon>Embryophyta</taxon>
        <taxon>Tracheophyta</taxon>
        <taxon>Spermatophyta</taxon>
        <taxon>Magnoliopsida</taxon>
        <taxon>Proteales</taxon>
        <taxon>Nelumbonaceae</taxon>
        <taxon>Nelumbo</taxon>
    </lineage>
</organism>
<dbReference type="OMA" id="GKQIQNW"/>
<dbReference type="InterPro" id="IPR011990">
    <property type="entry name" value="TPR-like_helical_dom_sf"/>
</dbReference>
<feature type="repeat" description="PPR" evidence="2">
    <location>
        <begin position="80"/>
        <end position="115"/>
    </location>
</feature>
<sequence>MTGLLSSCSNRSNQAWKRCLALAHRCSTMQQLKAIHALFIVHGFHRNNYAISKLISFCALPVSGSLSYASLLFHQTQSPNSFIYNTLIRAYSRASLPLLALDYFRLMLCDHNVVPDQHTFPFALAACASISWVPAGKQIHSCVLKNGLASFSNHVQTALVRLYVECVDLDGAQNVFDEIQKKDAIQWNVLINGYLRWVSASEALNIFRNMFSDVKPDEFCIATGLTACAHSGALQQGIWIHEYIKKRDAFTEDVFVGTALVDMYAKCGCIDKAVEAFRCMPKRNVFSWAAMIGGYAVHGFAKEALHCLEKMQEEDELMPDGVVLLGVLTACKHAGLLEEGLFLLNHMESKYGVVPKHEHYSCTVDLLCRAGRLDEALKLIRRMPMKPLASVWGSLLSGCSMRGNVELAELAVEELLQLEQDALEEDGAYVQLSNIYLGARRSEDAQRIRRLIGDMGIKKTPGCSVIEVNGEVNEFVAGDVVHPLCLEIHEMLDLLSTHIIHHPLYNRSKCLHAFTR</sequence>
<dbReference type="Pfam" id="PF01535">
    <property type="entry name" value="PPR"/>
    <property type="match status" value="4"/>
</dbReference>
<dbReference type="Pfam" id="PF12854">
    <property type="entry name" value="PPR_1"/>
    <property type="match status" value="1"/>
</dbReference>
<dbReference type="PROSITE" id="PS51375">
    <property type="entry name" value="PPR"/>
    <property type="match status" value="3"/>
</dbReference>
<evidence type="ECO:0000256" key="2">
    <source>
        <dbReference type="PROSITE-ProRule" id="PRU00708"/>
    </source>
</evidence>
<evidence type="ECO:0000313" key="4">
    <source>
        <dbReference type="RefSeq" id="XP_010252253.1"/>
    </source>
</evidence>
<dbReference type="PANTHER" id="PTHR47926:SF437">
    <property type="entry name" value="PENTACOTRIPEPTIDE-REPEAT REGION OF PRORP DOMAIN-CONTAINING PROTEIN"/>
    <property type="match status" value="1"/>
</dbReference>
<dbReference type="Pfam" id="PF20431">
    <property type="entry name" value="E_motif"/>
    <property type="match status" value="1"/>
</dbReference>
<gene>
    <name evidence="4" type="primary">LOC104593887</name>
</gene>
<dbReference type="FunFam" id="1.25.40.10:FF:000470">
    <property type="entry name" value="Pentatricopeptide repeat-containing protein At5g66520"/>
    <property type="match status" value="1"/>
</dbReference>
<dbReference type="GeneID" id="104593887"/>